<protein>
    <submittedName>
        <fullName evidence="1">Uncharacterized protein</fullName>
    </submittedName>
</protein>
<dbReference type="AlphaFoldDB" id="A0AAW8CW84"/>
<dbReference type="Proteomes" id="UP001242045">
    <property type="component" value="Unassembled WGS sequence"/>
</dbReference>
<name>A0AAW8CW84_9BURK</name>
<reference evidence="1" key="1">
    <citation type="submission" date="2023-07" db="EMBL/GenBank/DDBJ databases">
        <title>Sorghum-associated microbial communities from plants grown in Nebraska, USA.</title>
        <authorList>
            <person name="Schachtman D."/>
        </authorList>
    </citation>
    <scope>NUCLEOTIDE SEQUENCE</scope>
    <source>
        <strain evidence="1">DS3754</strain>
    </source>
</reference>
<evidence type="ECO:0000313" key="2">
    <source>
        <dbReference type="Proteomes" id="UP001242045"/>
    </source>
</evidence>
<sequence>MDTMTSDQAMTVAEVNARLGFIKDRMPRTYQAIQEKAAVVGKEAYALVRRGIRGEPNCFFACERDHKAGTPWDAAVPTDVARLVERYGMTFVCMWPEPKGTDGTH</sequence>
<accession>A0AAW8CW84</accession>
<gene>
    <name evidence="1" type="ORF">J2W31_000341</name>
</gene>
<proteinExistence type="predicted"/>
<dbReference type="EMBL" id="JAUSRD010000001">
    <property type="protein sequence ID" value="MDP9891245.1"/>
    <property type="molecule type" value="Genomic_DNA"/>
</dbReference>
<comment type="caution">
    <text evidence="1">The sequence shown here is derived from an EMBL/GenBank/DDBJ whole genome shotgun (WGS) entry which is preliminary data.</text>
</comment>
<organism evidence="1 2">
    <name type="scientific">Variovorax boronicumulans</name>
    <dbReference type="NCBI Taxonomy" id="436515"/>
    <lineage>
        <taxon>Bacteria</taxon>
        <taxon>Pseudomonadati</taxon>
        <taxon>Pseudomonadota</taxon>
        <taxon>Betaproteobacteria</taxon>
        <taxon>Burkholderiales</taxon>
        <taxon>Comamonadaceae</taxon>
        <taxon>Variovorax</taxon>
    </lineage>
</organism>
<evidence type="ECO:0000313" key="1">
    <source>
        <dbReference type="EMBL" id="MDP9891245.1"/>
    </source>
</evidence>
<dbReference type="RefSeq" id="WP_307683619.1">
    <property type="nucleotide sequence ID" value="NZ_JAUSRD010000001.1"/>
</dbReference>